<proteinExistence type="predicted"/>
<reference evidence="1" key="1">
    <citation type="submission" date="2014-11" db="EMBL/GenBank/DDBJ databases">
        <authorList>
            <person name="Amaro Gonzalez C."/>
        </authorList>
    </citation>
    <scope>NUCLEOTIDE SEQUENCE</scope>
</reference>
<sequence length="22" mass="2438">MSLTASNQIECPKWLHHGAISN</sequence>
<protein>
    <submittedName>
        <fullName evidence="1">Uncharacterized protein</fullName>
    </submittedName>
</protein>
<organism evidence="1">
    <name type="scientific">Anguilla anguilla</name>
    <name type="common">European freshwater eel</name>
    <name type="synonym">Muraena anguilla</name>
    <dbReference type="NCBI Taxonomy" id="7936"/>
    <lineage>
        <taxon>Eukaryota</taxon>
        <taxon>Metazoa</taxon>
        <taxon>Chordata</taxon>
        <taxon>Craniata</taxon>
        <taxon>Vertebrata</taxon>
        <taxon>Euteleostomi</taxon>
        <taxon>Actinopterygii</taxon>
        <taxon>Neopterygii</taxon>
        <taxon>Teleostei</taxon>
        <taxon>Anguilliformes</taxon>
        <taxon>Anguillidae</taxon>
        <taxon>Anguilla</taxon>
    </lineage>
</organism>
<dbReference type="EMBL" id="GBXM01036081">
    <property type="protein sequence ID" value="JAH72496.1"/>
    <property type="molecule type" value="Transcribed_RNA"/>
</dbReference>
<accession>A0A0E9V3C5</accession>
<reference evidence="1" key="2">
    <citation type="journal article" date="2015" name="Fish Shellfish Immunol.">
        <title>Early steps in the European eel (Anguilla anguilla)-Vibrio vulnificus interaction in the gills: Role of the RtxA13 toxin.</title>
        <authorList>
            <person name="Callol A."/>
            <person name="Pajuelo D."/>
            <person name="Ebbesson L."/>
            <person name="Teles M."/>
            <person name="MacKenzie S."/>
            <person name="Amaro C."/>
        </authorList>
    </citation>
    <scope>NUCLEOTIDE SEQUENCE</scope>
</reference>
<name>A0A0E9V3C5_ANGAN</name>
<dbReference type="AlphaFoldDB" id="A0A0E9V3C5"/>
<evidence type="ECO:0000313" key="1">
    <source>
        <dbReference type="EMBL" id="JAH72496.1"/>
    </source>
</evidence>
<dbReference type="EMBL" id="GBXM01057007">
    <property type="protein sequence ID" value="JAH51570.1"/>
    <property type="molecule type" value="Transcribed_RNA"/>
</dbReference>